<accession>A0A1T4R7S6</accession>
<evidence type="ECO:0008006" key="4">
    <source>
        <dbReference type="Google" id="ProtNLM"/>
    </source>
</evidence>
<evidence type="ECO:0000313" key="2">
    <source>
        <dbReference type="EMBL" id="SKA11681.1"/>
    </source>
</evidence>
<proteinExistence type="predicted"/>
<keyword evidence="3" id="KW-1185">Reference proteome</keyword>
<evidence type="ECO:0000313" key="3">
    <source>
        <dbReference type="Proteomes" id="UP000190637"/>
    </source>
</evidence>
<organism evidence="2 3">
    <name type="scientific">Marinactinospora thermotolerans DSM 45154</name>
    <dbReference type="NCBI Taxonomy" id="1122192"/>
    <lineage>
        <taxon>Bacteria</taxon>
        <taxon>Bacillati</taxon>
        <taxon>Actinomycetota</taxon>
        <taxon>Actinomycetes</taxon>
        <taxon>Streptosporangiales</taxon>
        <taxon>Nocardiopsidaceae</taxon>
        <taxon>Marinactinospora</taxon>
    </lineage>
</organism>
<sequence length="287" mass="29983">MVVEAQRDRGIVTGMGHSGFDHARHHAPRRRPGFLGRELLELGALLLAAGAAHTFVLALGHSDHGAAVLPALGAVLIVIASGHRWWQHHRAPAEPTASAAGGREEQLWRIRVGVTDVPGGLATLTAELARLGVDIRLVQVYPGYTDAVDEFLATAPPGIGPGELADAVVRAGGHDPVVRTADAHELSDTTSRTLALVSGLVTDPATLPSALADLSAAQKVELRPGPPEGMAPDDVSGAVMCLPAPEGGVLVVRREGIPFTPVEFARCRALVDVAALLGRSRRASREK</sequence>
<protein>
    <recommendedName>
        <fullName evidence="4">ACT domain-containing protein</fullName>
    </recommendedName>
</protein>
<dbReference type="AlphaFoldDB" id="A0A1T4R7S6"/>
<dbReference type="EMBL" id="FUWS01000006">
    <property type="protein sequence ID" value="SKA11681.1"/>
    <property type="molecule type" value="Genomic_DNA"/>
</dbReference>
<name>A0A1T4R7S6_9ACTN</name>
<dbReference type="STRING" id="1122192.SAMN02745673_02569"/>
<keyword evidence="1" id="KW-0472">Membrane</keyword>
<feature type="transmembrane region" description="Helical" evidence="1">
    <location>
        <begin position="39"/>
        <end position="60"/>
    </location>
</feature>
<keyword evidence="1" id="KW-0812">Transmembrane</keyword>
<dbReference type="Proteomes" id="UP000190637">
    <property type="component" value="Unassembled WGS sequence"/>
</dbReference>
<keyword evidence="1" id="KW-1133">Transmembrane helix</keyword>
<gene>
    <name evidence="2" type="ORF">SAMN02745673_02569</name>
</gene>
<reference evidence="2 3" key="1">
    <citation type="submission" date="2017-02" db="EMBL/GenBank/DDBJ databases">
        <authorList>
            <person name="Peterson S.W."/>
        </authorList>
    </citation>
    <scope>NUCLEOTIDE SEQUENCE [LARGE SCALE GENOMIC DNA]</scope>
    <source>
        <strain evidence="2 3">DSM 45154</strain>
    </source>
</reference>
<evidence type="ECO:0000256" key="1">
    <source>
        <dbReference type="SAM" id="Phobius"/>
    </source>
</evidence>
<feature type="transmembrane region" description="Helical" evidence="1">
    <location>
        <begin position="66"/>
        <end position="86"/>
    </location>
</feature>